<evidence type="ECO:0000256" key="5">
    <source>
        <dbReference type="ARBA" id="ARBA00039444"/>
    </source>
</evidence>
<proteinExistence type="inferred from homology"/>
<protein>
    <recommendedName>
        <fullName evidence="5">Large ribosomal subunit protein mL38</fullName>
    </recommendedName>
</protein>
<comment type="caution">
    <text evidence="6">The sequence shown here is derived from an EMBL/GenBank/DDBJ whole genome shotgun (WGS) entry which is preliminary data.</text>
</comment>
<dbReference type="EMBL" id="BDGX01000014">
    <property type="protein sequence ID" value="GAV49047.1"/>
    <property type="molecule type" value="Genomic_DNA"/>
</dbReference>
<dbReference type="eggNOG" id="KOG3346">
    <property type="taxonomic scope" value="Eukaryota"/>
</dbReference>
<accession>A0A1Q3A026</accession>
<keyword evidence="2" id="KW-0496">Mitochondrion</keyword>
<evidence type="ECO:0000313" key="6">
    <source>
        <dbReference type="EMBL" id="GAV49047.1"/>
    </source>
</evidence>
<name>A0A1Q3A026_ZYGRO</name>
<comment type="function">
    <text evidence="3">Component of the mitochondrial ribosome (mitoribosome), a dedicated translation machinery responsible for the synthesis of mitochondrial genome-encoded proteins, including at least some of the essential transmembrane subunits of the mitochondrial respiratory chain. The mitoribosomes are attached to the mitochondrial inner membrane and translation products are cotranslationally integrated into the membrane.</text>
</comment>
<dbReference type="Proteomes" id="UP000187013">
    <property type="component" value="Unassembled WGS sequence"/>
</dbReference>
<dbReference type="SUPFAM" id="SSF49777">
    <property type="entry name" value="PEBP-like"/>
    <property type="match status" value="1"/>
</dbReference>
<evidence type="ECO:0000256" key="2">
    <source>
        <dbReference type="ARBA" id="ARBA00023128"/>
    </source>
</evidence>
<dbReference type="GO" id="GO:0005739">
    <property type="term" value="C:mitochondrion"/>
    <property type="evidence" value="ECO:0007669"/>
    <property type="project" value="UniProtKB-SubCell"/>
</dbReference>
<dbReference type="CDD" id="cd00866">
    <property type="entry name" value="PEBP_euk"/>
    <property type="match status" value="1"/>
</dbReference>
<dbReference type="PANTHER" id="PTHR11362">
    <property type="entry name" value="PHOSPHATIDYLETHANOLAMINE-BINDING PROTEIN"/>
    <property type="match status" value="1"/>
</dbReference>
<reference evidence="6 7" key="1">
    <citation type="submission" date="2016-08" db="EMBL/GenBank/DDBJ databases">
        <title>Draft genome sequence of allopolyploid Zygosaccharomyces rouxii.</title>
        <authorList>
            <person name="Watanabe J."/>
            <person name="Uehara K."/>
            <person name="Mogi Y."/>
            <person name="Tsukioka Y."/>
        </authorList>
    </citation>
    <scope>NUCLEOTIDE SEQUENCE [LARGE SCALE GENOMIC DNA]</scope>
    <source>
        <strain evidence="6 7">NBRC 110957</strain>
    </source>
</reference>
<evidence type="ECO:0000256" key="3">
    <source>
        <dbReference type="ARBA" id="ARBA00037226"/>
    </source>
</evidence>
<sequence length="355" mass="40675">MLRRSLSTSTRLQSSKVWSDFSGSRPQSFSIPSAQIKRSILEGTPASGPPSIKRRFNRVKYTPPEHIDETFKLCYDFVESKAAQVYEKASKAQTVEEKEKLLAEAELHNPEVQYNFQYHDKLENDPRIIDYEQPVYRLLGKQHWESYGQMLLMQRLESLAVIPDTLPTLVPRTEVNIRFPFSTGINKWVEPGEILSTNATSLPPVFKIQEYEPVDPNTQYTVLVVNPDEPDLANDTFTTTLSYGLANVKVSYNDNLVDSRKFDQSNVLVDYLPPVPEKNVGNQRFAVWVFRQRHPVEQPSGQLSRDNFDIRSFAKTQGLIPVGAHVWRSHWDSQADTIRAKYGLPAGRIFSRIRT</sequence>
<gene>
    <name evidence="6" type="ORF">ZYGR_0N04520</name>
</gene>
<comment type="similarity">
    <text evidence="4">Belongs to the phosphatidylethanolamine-binding protein family. Mitochondrion-specific ribosomal protein mL38 subfamily.</text>
</comment>
<dbReference type="InterPro" id="IPR036610">
    <property type="entry name" value="PEBP-like_sf"/>
</dbReference>
<dbReference type="OrthoDB" id="2153661at2759"/>
<dbReference type="PANTHER" id="PTHR11362:SF82">
    <property type="entry name" value="PHOSPHATIDYLETHANOLAMINE-BINDING PROTEIN 4"/>
    <property type="match status" value="1"/>
</dbReference>
<evidence type="ECO:0000256" key="1">
    <source>
        <dbReference type="ARBA" id="ARBA00004173"/>
    </source>
</evidence>
<dbReference type="AlphaFoldDB" id="A0A1Q3A026"/>
<evidence type="ECO:0000313" key="7">
    <source>
        <dbReference type="Proteomes" id="UP000187013"/>
    </source>
</evidence>
<dbReference type="FunFam" id="3.90.280.10:FF:000004">
    <property type="entry name" value="Mitochondrial large ribosomal subunit YmL35"/>
    <property type="match status" value="1"/>
</dbReference>
<dbReference type="InterPro" id="IPR035810">
    <property type="entry name" value="PEBP_euk"/>
</dbReference>
<dbReference type="Gene3D" id="3.90.280.10">
    <property type="entry name" value="PEBP-like"/>
    <property type="match status" value="1"/>
</dbReference>
<organism evidence="6 7">
    <name type="scientific">Zygosaccharomyces rouxii</name>
    <dbReference type="NCBI Taxonomy" id="4956"/>
    <lineage>
        <taxon>Eukaryota</taxon>
        <taxon>Fungi</taxon>
        <taxon>Dikarya</taxon>
        <taxon>Ascomycota</taxon>
        <taxon>Saccharomycotina</taxon>
        <taxon>Saccharomycetes</taxon>
        <taxon>Saccharomycetales</taxon>
        <taxon>Saccharomycetaceae</taxon>
        <taxon>Zygosaccharomyces</taxon>
    </lineage>
</organism>
<dbReference type="Gene3D" id="1.20.58.1180">
    <property type="match status" value="1"/>
</dbReference>
<evidence type="ECO:0000256" key="4">
    <source>
        <dbReference type="ARBA" id="ARBA00038016"/>
    </source>
</evidence>
<comment type="subcellular location">
    <subcellularLocation>
        <location evidence="1">Mitochondrion</location>
    </subcellularLocation>
</comment>